<dbReference type="NCBIfam" id="TIGR03696">
    <property type="entry name" value="Rhs_assc_core"/>
    <property type="match status" value="1"/>
</dbReference>
<dbReference type="SUPFAM" id="SSF56399">
    <property type="entry name" value="ADP-ribosylation"/>
    <property type="match status" value="1"/>
</dbReference>
<dbReference type="EMBL" id="UGUY01000001">
    <property type="protein sequence ID" value="SUD66338.1"/>
    <property type="molecule type" value="Genomic_DNA"/>
</dbReference>
<reference evidence="2 3" key="1">
    <citation type="submission" date="2018-06" db="EMBL/GenBank/DDBJ databases">
        <authorList>
            <consortium name="Pathogen Informatics"/>
            <person name="Doyle S."/>
        </authorList>
    </citation>
    <scope>NUCLEOTIDE SEQUENCE [LARGE SCALE GENOMIC DNA]</scope>
    <source>
        <strain evidence="2 3">NCTC7914</strain>
    </source>
</reference>
<gene>
    <name evidence="2" type="ORF">NCTC7914_00379</name>
</gene>
<protein>
    <submittedName>
        <fullName evidence="2">Yd repeat-containing protein</fullName>
    </submittedName>
</protein>
<dbReference type="Proteomes" id="UP000254602">
    <property type="component" value="Unassembled WGS sequence"/>
</dbReference>
<dbReference type="AlphaFoldDB" id="A0A379KEK5"/>
<dbReference type="Gene3D" id="2.180.10.10">
    <property type="entry name" value="RHS repeat-associated core"/>
    <property type="match status" value="1"/>
</dbReference>
<dbReference type="RefSeq" id="WP_187306313.1">
    <property type="nucleotide sequence ID" value="NZ_JBJDNM010000007.1"/>
</dbReference>
<evidence type="ECO:0000313" key="2">
    <source>
        <dbReference type="EMBL" id="SUD66338.1"/>
    </source>
</evidence>
<evidence type="ECO:0000313" key="3">
    <source>
        <dbReference type="Proteomes" id="UP000254602"/>
    </source>
</evidence>
<organism evidence="2 3">
    <name type="scientific">Pseudomonas putida</name>
    <name type="common">Arthrobacter siderocapsulatus</name>
    <dbReference type="NCBI Taxonomy" id="303"/>
    <lineage>
        <taxon>Bacteria</taxon>
        <taxon>Pseudomonadati</taxon>
        <taxon>Pseudomonadota</taxon>
        <taxon>Gammaproteobacteria</taxon>
        <taxon>Pseudomonadales</taxon>
        <taxon>Pseudomonadaceae</taxon>
        <taxon>Pseudomonas</taxon>
    </lineage>
</organism>
<proteinExistence type="predicted"/>
<name>A0A379KEK5_PSEPU</name>
<dbReference type="InterPro" id="IPR022385">
    <property type="entry name" value="Rhs_assc_core"/>
</dbReference>
<evidence type="ECO:0000256" key="1">
    <source>
        <dbReference type="SAM" id="MobiDB-lite"/>
    </source>
</evidence>
<sequence length="315" mass="34596">MNQSANSSLFFYQNGKLVTVKQGNQQRSILRNDDMPLAEVQTGETVGTGLLATDDKGSVLNVQDTEDLEGHNFSAYGHDPNLPSMRITLGFNGEAYVPGAASYLLGLGYRSYSPRLRRFLAADSWSPFGQGGLNAYCYCEGDPVNSSDPSGHVRLYLRNGQILQTKKNMASSAGTWMRPPGFDKSAHRKALIDSTLQKPRRVLADNPVKEGSTHVSVLEVFRNPGSSIEKVHIKATDLGTFKRNRAEIGVLIRLHEEGNKAPSLDYRSKAAELMNQNEAIANAGEALWRKSMASQSPDTAWLNDKSVSIRVPRPQ</sequence>
<accession>A0A379KEK5</accession>
<feature type="region of interest" description="Disordered" evidence="1">
    <location>
        <begin position="294"/>
        <end position="315"/>
    </location>
</feature>